<evidence type="ECO:0000313" key="2">
    <source>
        <dbReference type="EMBL" id="ENO13514.1"/>
    </source>
</evidence>
<organism evidence="2 3">
    <name type="scientific">Marinobacter nanhaiticus D15-8W</name>
    <dbReference type="NCBI Taxonomy" id="626887"/>
    <lineage>
        <taxon>Bacteria</taxon>
        <taxon>Pseudomonadati</taxon>
        <taxon>Pseudomonadota</taxon>
        <taxon>Gammaproteobacteria</taxon>
        <taxon>Pseudomonadales</taxon>
        <taxon>Marinobacteraceae</taxon>
        <taxon>Marinobacter</taxon>
    </lineage>
</organism>
<comment type="caution">
    <text evidence="2">The sequence shown here is derived from an EMBL/GenBank/DDBJ whole genome shotgun (WGS) entry which is preliminary data.</text>
</comment>
<dbReference type="HOGENOM" id="CLU_1132533_0_0_6"/>
<dbReference type="AlphaFoldDB" id="N6W056"/>
<sequence length="245" mass="28654">MSKSNEAQQSWAINYLGEKGWFLRGRRPDESSYDYLVTHIRDAPEVLAKKDDLRKLKRAWSQKKKRDEKGPRKTYSFMMSKSIGPKLRQLAKDRNEPAYKALEAVVLEYASIVKSKAWVELSQSNIQKRLDKLAQELKDAEDKRKELDAREAEVQRQLAELEARAKDLEAQEDKYLEDAVTLDNQRGLILQLYEDYRDLLHAQAFDKPIIRRVTAPISAPWNYRGRLKASPFLQRYQDLLASLKR</sequence>
<keyword evidence="1" id="KW-0175">Coiled coil</keyword>
<dbReference type="Proteomes" id="UP000013165">
    <property type="component" value="Unassembled WGS sequence"/>
</dbReference>
<proteinExistence type="predicted"/>
<evidence type="ECO:0000256" key="1">
    <source>
        <dbReference type="SAM" id="Coils"/>
    </source>
</evidence>
<name>N6W056_9GAMM</name>
<keyword evidence="3" id="KW-1185">Reference proteome</keyword>
<protein>
    <submittedName>
        <fullName evidence="2">Uncharacterized protein</fullName>
    </submittedName>
</protein>
<accession>N6W056</accession>
<gene>
    <name evidence="2" type="ORF">J057_19000</name>
</gene>
<dbReference type="EMBL" id="APLQ01000014">
    <property type="protein sequence ID" value="ENO13514.1"/>
    <property type="molecule type" value="Genomic_DNA"/>
</dbReference>
<reference evidence="2 3" key="1">
    <citation type="journal article" date="2013" name="Genome Announc.">
        <title>Genome Sequence of the Polycyclic Aromatic Hydrocarbon-Degrading Bacterium Strain Marinobacter nanhaiticus D15-8WT.</title>
        <authorList>
            <person name="Cui Z."/>
            <person name="Gao W."/>
            <person name="Li Q."/>
            <person name="Xu G."/>
            <person name="Zheng L."/>
        </authorList>
    </citation>
    <scope>NUCLEOTIDE SEQUENCE [LARGE SCALE GENOMIC DNA]</scope>
    <source>
        <strain evidence="2 3">D15-8W</strain>
    </source>
</reference>
<feature type="coiled-coil region" evidence="1">
    <location>
        <begin position="123"/>
        <end position="185"/>
    </location>
</feature>
<evidence type="ECO:0000313" key="3">
    <source>
        <dbReference type="Proteomes" id="UP000013165"/>
    </source>
</evidence>